<dbReference type="GO" id="GO:0000932">
    <property type="term" value="C:P-body"/>
    <property type="evidence" value="ECO:0007669"/>
    <property type="project" value="TreeGrafter"/>
</dbReference>
<dbReference type="EMBL" id="ML213595">
    <property type="protein sequence ID" value="TFK41016.1"/>
    <property type="molecule type" value="Genomic_DNA"/>
</dbReference>
<dbReference type="InterPro" id="IPR004344">
    <property type="entry name" value="TTL/TTLL_fam"/>
</dbReference>
<gene>
    <name evidence="1" type="ORF">BDQ12DRAFT_678749</name>
</gene>
<name>A0A5C3M9A2_9AGAR</name>
<sequence length="321" mass="35963">MWTDELWELGEQLDDPEQWWILKPGMADRGIGIRIFNSKDDLQRIFEEFEQGEEDTNEDNTVSDADATSTAVATSQLRHFVIQEYIQNPLLFDPSETLIPVGGKPLTELHGHKFHLRAYCVAAGALQVYLYERVLALFSAVPYVHPQIGAQQTSQLDLSPHLTNTSLQTYSGEATVRLLDEMVGCQILSGEQSTTFTKEHVTSIADQMAAVLGETFKAALQNPIYFQSLPNAFELYGVDFLVTYTKSSSTPKVNILEVNAEPAIELTGSRLFWILEDLFVSIAKACIEPFFECSYAEKDWAVGEVHHHLIKCLDETVRGPG</sequence>
<dbReference type="OrthoDB" id="202825at2759"/>
<evidence type="ECO:0000313" key="1">
    <source>
        <dbReference type="EMBL" id="TFK41016.1"/>
    </source>
</evidence>
<protein>
    <submittedName>
        <fullName evidence="1">Tubulin-tyrosine ligase/Tubulin polyglutamylase</fullName>
    </submittedName>
</protein>
<dbReference type="SUPFAM" id="SSF56059">
    <property type="entry name" value="Glutathione synthetase ATP-binding domain-like"/>
    <property type="match status" value="1"/>
</dbReference>
<dbReference type="AlphaFoldDB" id="A0A5C3M9A2"/>
<dbReference type="InterPro" id="IPR027746">
    <property type="entry name" value="TTL"/>
</dbReference>
<dbReference type="Proteomes" id="UP000308652">
    <property type="component" value="Unassembled WGS sequence"/>
</dbReference>
<proteinExistence type="predicted"/>
<dbReference type="PANTHER" id="PTHR47551">
    <property type="entry name" value="TUBULIN--TYROSINE LIGASE PBY1-RELATED"/>
    <property type="match status" value="1"/>
</dbReference>
<organism evidence="1 2">
    <name type="scientific">Crucibulum laeve</name>
    <dbReference type="NCBI Taxonomy" id="68775"/>
    <lineage>
        <taxon>Eukaryota</taxon>
        <taxon>Fungi</taxon>
        <taxon>Dikarya</taxon>
        <taxon>Basidiomycota</taxon>
        <taxon>Agaricomycotina</taxon>
        <taxon>Agaricomycetes</taxon>
        <taxon>Agaricomycetidae</taxon>
        <taxon>Agaricales</taxon>
        <taxon>Agaricineae</taxon>
        <taxon>Nidulariaceae</taxon>
        <taxon>Crucibulum</taxon>
    </lineage>
</organism>
<reference evidence="1 2" key="1">
    <citation type="journal article" date="2019" name="Nat. Ecol. Evol.">
        <title>Megaphylogeny resolves global patterns of mushroom evolution.</title>
        <authorList>
            <person name="Varga T."/>
            <person name="Krizsan K."/>
            <person name="Foldi C."/>
            <person name="Dima B."/>
            <person name="Sanchez-Garcia M."/>
            <person name="Sanchez-Ramirez S."/>
            <person name="Szollosi G.J."/>
            <person name="Szarkandi J.G."/>
            <person name="Papp V."/>
            <person name="Albert L."/>
            <person name="Andreopoulos W."/>
            <person name="Angelini C."/>
            <person name="Antonin V."/>
            <person name="Barry K.W."/>
            <person name="Bougher N.L."/>
            <person name="Buchanan P."/>
            <person name="Buyck B."/>
            <person name="Bense V."/>
            <person name="Catcheside P."/>
            <person name="Chovatia M."/>
            <person name="Cooper J."/>
            <person name="Damon W."/>
            <person name="Desjardin D."/>
            <person name="Finy P."/>
            <person name="Geml J."/>
            <person name="Haridas S."/>
            <person name="Hughes K."/>
            <person name="Justo A."/>
            <person name="Karasinski D."/>
            <person name="Kautmanova I."/>
            <person name="Kiss B."/>
            <person name="Kocsube S."/>
            <person name="Kotiranta H."/>
            <person name="LaButti K.M."/>
            <person name="Lechner B.E."/>
            <person name="Liimatainen K."/>
            <person name="Lipzen A."/>
            <person name="Lukacs Z."/>
            <person name="Mihaltcheva S."/>
            <person name="Morgado L.N."/>
            <person name="Niskanen T."/>
            <person name="Noordeloos M.E."/>
            <person name="Ohm R.A."/>
            <person name="Ortiz-Santana B."/>
            <person name="Ovrebo C."/>
            <person name="Racz N."/>
            <person name="Riley R."/>
            <person name="Savchenko A."/>
            <person name="Shiryaev A."/>
            <person name="Soop K."/>
            <person name="Spirin V."/>
            <person name="Szebenyi C."/>
            <person name="Tomsovsky M."/>
            <person name="Tulloss R.E."/>
            <person name="Uehling J."/>
            <person name="Grigoriev I.V."/>
            <person name="Vagvolgyi C."/>
            <person name="Papp T."/>
            <person name="Martin F.M."/>
            <person name="Miettinen O."/>
            <person name="Hibbett D.S."/>
            <person name="Nagy L.G."/>
        </authorList>
    </citation>
    <scope>NUCLEOTIDE SEQUENCE [LARGE SCALE GENOMIC DNA]</scope>
    <source>
        <strain evidence="1 2">CBS 166.37</strain>
    </source>
</reference>
<dbReference type="PROSITE" id="PS51221">
    <property type="entry name" value="TTL"/>
    <property type="match status" value="1"/>
</dbReference>
<keyword evidence="1" id="KW-0436">Ligase</keyword>
<dbReference type="Gene3D" id="3.30.470.20">
    <property type="entry name" value="ATP-grasp fold, B domain"/>
    <property type="match status" value="1"/>
</dbReference>
<dbReference type="STRING" id="68775.A0A5C3M9A2"/>
<evidence type="ECO:0000313" key="2">
    <source>
        <dbReference type="Proteomes" id="UP000308652"/>
    </source>
</evidence>
<dbReference type="Pfam" id="PF03133">
    <property type="entry name" value="TTL"/>
    <property type="match status" value="1"/>
</dbReference>
<keyword evidence="2" id="KW-1185">Reference proteome</keyword>
<accession>A0A5C3M9A2</accession>
<dbReference type="PANTHER" id="PTHR47551:SF1">
    <property type="entry name" value="TUBULIN--TYROSINE LIGASE PBY1-RELATED"/>
    <property type="match status" value="1"/>
</dbReference>
<dbReference type="GO" id="GO:0016874">
    <property type="term" value="F:ligase activity"/>
    <property type="evidence" value="ECO:0007669"/>
    <property type="project" value="UniProtKB-KW"/>
</dbReference>